<organism evidence="6 7">
    <name type="scientific">Elliptochloris bilobata</name>
    <dbReference type="NCBI Taxonomy" id="381761"/>
    <lineage>
        <taxon>Eukaryota</taxon>
        <taxon>Viridiplantae</taxon>
        <taxon>Chlorophyta</taxon>
        <taxon>core chlorophytes</taxon>
        <taxon>Trebouxiophyceae</taxon>
        <taxon>Trebouxiophyceae incertae sedis</taxon>
        <taxon>Elliptochloris clade</taxon>
        <taxon>Elliptochloris</taxon>
    </lineage>
</organism>
<dbReference type="Proteomes" id="UP001445335">
    <property type="component" value="Unassembled WGS sequence"/>
</dbReference>
<dbReference type="GO" id="GO:0009982">
    <property type="term" value="F:pseudouridine synthase activity"/>
    <property type="evidence" value="ECO:0007669"/>
    <property type="project" value="InterPro"/>
</dbReference>
<evidence type="ECO:0000313" key="7">
    <source>
        <dbReference type="Proteomes" id="UP001445335"/>
    </source>
</evidence>
<dbReference type="SUPFAM" id="SSF55174">
    <property type="entry name" value="Alpha-L RNA-binding motif"/>
    <property type="match status" value="1"/>
</dbReference>
<dbReference type="InterPro" id="IPR036986">
    <property type="entry name" value="S4_RNA-bd_sf"/>
</dbReference>
<evidence type="ECO:0000256" key="1">
    <source>
        <dbReference type="ARBA" id="ARBA00008348"/>
    </source>
</evidence>
<dbReference type="GO" id="GO:0001522">
    <property type="term" value="P:pseudouridine synthesis"/>
    <property type="evidence" value="ECO:0007669"/>
    <property type="project" value="InterPro"/>
</dbReference>
<evidence type="ECO:0000313" key="6">
    <source>
        <dbReference type="EMBL" id="KAK9846553.1"/>
    </source>
</evidence>
<dbReference type="AlphaFoldDB" id="A0AAW1SKF5"/>
<dbReference type="SMART" id="SM00363">
    <property type="entry name" value="S4"/>
    <property type="match status" value="1"/>
</dbReference>
<dbReference type="InterPro" id="IPR042092">
    <property type="entry name" value="PsdUridine_s_RsuA/RluB/E/F_cat"/>
</dbReference>
<dbReference type="EMBL" id="JALJOU010000001">
    <property type="protein sequence ID" value="KAK9846553.1"/>
    <property type="molecule type" value="Genomic_DNA"/>
</dbReference>
<feature type="domain" description="RNA-binding S4" evidence="5">
    <location>
        <begin position="67"/>
        <end position="126"/>
    </location>
</feature>
<dbReference type="InterPro" id="IPR050343">
    <property type="entry name" value="RsuA_PseudoU_synthase"/>
</dbReference>
<keyword evidence="3" id="KW-0694">RNA-binding</keyword>
<protein>
    <recommendedName>
        <fullName evidence="5">RNA-binding S4 domain-containing protein</fullName>
    </recommendedName>
</protein>
<dbReference type="Pfam" id="PF01479">
    <property type="entry name" value="S4"/>
    <property type="match status" value="1"/>
</dbReference>
<evidence type="ECO:0000256" key="4">
    <source>
        <dbReference type="SAM" id="MobiDB-lite"/>
    </source>
</evidence>
<keyword evidence="2" id="KW-0413">Isomerase</keyword>
<name>A0AAW1SKF5_9CHLO</name>
<dbReference type="PROSITE" id="PS01149">
    <property type="entry name" value="PSI_RSU"/>
    <property type="match status" value="1"/>
</dbReference>
<dbReference type="GO" id="GO:0006364">
    <property type="term" value="P:rRNA processing"/>
    <property type="evidence" value="ECO:0007669"/>
    <property type="project" value="UniProtKB-ARBA"/>
</dbReference>
<dbReference type="Gene3D" id="3.30.70.1560">
    <property type="entry name" value="Alpha-L RNA-binding motif"/>
    <property type="match status" value="1"/>
</dbReference>
<dbReference type="InterPro" id="IPR018496">
    <property type="entry name" value="PsdUridine_synth_RsuA/RluB_CS"/>
</dbReference>
<dbReference type="InterPro" id="IPR020103">
    <property type="entry name" value="PsdUridine_synth_cat_dom_sf"/>
</dbReference>
<dbReference type="CDD" id="cd00165">
    <property type="entry name" value="S4"/>
    <property type="match status" value="1"/>
</dbReference>
<keyword evidence="7" id="KW-1185">Reference proteome</keyword>
<gene>
    <name evidence="6" type="ORF">WJX81_006483</name>
</gene>
<dbReference type="Gene3D" id="3.30.70.580">
    <property type="entry name" value="Pseudouridine synthase I, catalytic domain, N-terminal subdomain"/>
    <property type="match status" value="1"/>
</dbReference>
<dbReference type="GO" id="GO:0003723">
    <property type="term" value="F:RNA binding"/>
    <property type="evidence" value="ECO:0007669"/>
    <property type="project" value="UniProtKB-KW"/>
</dbReference>
<dbReference type="Gene3D" id="3.10.290.10">
    <property type="entry name" value="RNA-binding S4 domain"/>
    <property type="match status" value="1"/>
</dbReference>
<accession>A0AAW1SKF5</accession>
<feature type="compositionally biased region" description="Low complexity" evidence="4">
    <location>
        <begin position="1"/>
        <end position="16"/>
    </location>
</feature>
<sequence length="348" mass="37512">MGQPAASRGASGRAAAIGVGPAKAGRNASAKGGAPWERAPAPVRTVPPGERSKRQEKRARRGSESTERLAKVLARAGVASRRVAEEIIASGKVRVNGEVVLLPQRQVMQNVDKILVDGRPLLRNVARHYFAVNKPKGYLCASSAAPDTVGAKKLVIDLFADWTERVWSRANPRLPPPRLFTVGRLDVASTGLLFVTNDGHWAQRIQHPSVGVTKEYLVACTGPASRRQLETIAAGAVVEGAMVVPLAVAPVVDHPGDRSRLRVVVAEGRKHEVRELVAAAGLDVASLKRVRVGGYRLPRDLGVGQVRELKPHEVRRVLDLGAQNNNPEINPYFSALPPGPEYRMRIPV</sequence>
<dbReference type="FunFam" id="3.10.290.10:FF:000003">
    <property type="entry name" value="Pseudouridine synthase"/>
    <property type="match status" value="1"/>
</dbReference>
<dbReference type="SUPFAM" id="SSF55120">
    <property type="entry name" value="Pseudouridine synthase"/>
    <property type="match status" value="1"/>
</dbReference>
<dbReference type="PANTHER" id="PTHR47683:SF2">
    <property type="entry name" value="RNA-BINDING S4 DOMAIN-CONTAINING PROTEIN"/>
    <property type="match status" value="1"/>
</dbReference>
<evidence type="ECO:0000256" key="2">
    <source>
        <dbReference type="ARBA" id="ARBA00023235"/>
    </source>
</evidence>
<dbReference type="PROSITE" id="PS50889">
    <property type="entry name" value="S4"/>
    <property type="match status" value="1"/>
</dbReference>
<dbReference type="InterPro" id="IPR006145">
    <property type="entry name" value="PsdUridine_synth_RsuA/RluA"/>
</dbReference>
<evidence type="ECO:0000259" key="5">
    <source>
        <dbReference type="SMART" id="SM00363"/>
    </source>
</evidence>
<comment type="similarity">
    <text evidence="1">Belongs to the pseudouridine synthase RsuA family.</text>
</comment>
<reference evidence="6 7" key="1">
    <citation type="journal article" date="2024" name="Nat. Commun.">
        <title>Phylogenomics reveals the evolutionary origins of lichenization in chlorophyte algae.</title>
        <authorList>
            <person name="Puginier C."/>
            <person name="Libourel C."/>
            <person name="Otte J."/>
            <person name="Skaloud P."/>
            <person name="Haon M."/>
            <person name="Grisel S."/>
            <person name="Petersen M."/>
            <person name="Berrin J.G."/>
            <person name="Delaux P.M."/>
            <person name="Dal Grande F."/>
            <person name="Keller J."/>
        </authorList>
    </citation>
    <scope>NUCLEOTIDE SEQUENCE [LARGE SCALE GENOMIC DNA]</scope>
    <source>
        <strain evidence="6 7">SAG 245.80</strain>
    </source>
</reference>
<dbReference type="PANTHER" id="PTHR47683">
    <property type="entry name" value="PSEUDOURIDINE SYNTHASE FAMILY PROTEIN-RELATED"/>
    <property type="match status" value="1"/>
</dbReference>
<comment type="caution">
    <text evidence="6">The sequence shown here is derived from an EMBL/GenBank/DDBJ whole genome shotgun (WGS) entry which is preliminary data.</text>
</comment>
<dbReference type="InterPro" id="IPR002942">
    <property type="entry name" value="S4_RNA-bd"/>
</dbReference>
<evidence type="ECO:0000256" key="3">
    <source>
        <dbReference type="PROSITE-ProRule" id="PRU00182"/>
    </source>
</evidence>
<feature type="region of interest" description="Disordered" evidence="4">
    <location>
        <begin position="1"/>
        <end position="67"/>
    </location>
</feature>
<proteinExistence type="inferred from homology"/>
<dbReference type="Pfam" id="PF00849">
    <property type="entry name" value="PseudoU_synth_2"/>
    <property type="match status" value="1"/>
</dbReference>
<dbReference type="InterPro" id="IPR020094">
    <property type="entry name" value="TruA/RsuA/RluB/E/F_N"/>
</dbReference>